<protein>
    <submittedName>
        <fullName evidence="12">Proteoglycan 4b</fullName>
    </submittedName>
</protein>
<evidence type="ECO:0000256" key="8">
    <source>
        <dbReference type="SAM" id="MobiDB-lite"/>
    </source>
</evidence>
<dbReference type="GeneID" id="104968106"/>
<dbReference type="RefSeq" id="XP_010795979.1">
    <property type="nucleotide sequence ID" value="XM_010797677.1"/>
</dbReference>
<keyword evidence="6" id="KW-0325">Glycoprotein</keyword>
<dbReference type="KEGG" id="ncc:104968106"/>
<feature type="chain" id="PRO_5026784803" evidence="9">
    <location>
        <begin position="22"/>
        <end position="836"/>
    </location>
</feature>
<dbReference type="InterPro" id="IPR018486">
    <property type="entry name" value="Hemopexin_CS"/>
</dbReference>
<evidence type="ECO:0000256" key="4">
    <source>
        <dbReference type="ARBA" id="ARBA00022737"/>
    </source>
</evidence>
<dbReference type="SUPFAM" id="SSF90188">
    <property type="entry name" value="Somatomedin B domain"/>
    <property type="match status" value="2"/>
</dbReference>
<dbReference type="Pfam" id="PF00045">
    <property type="entry name" value="Hemopexin"/>
    <property type="match status" value="1"/>
</dbReference>
<evidence type="ECO:0000256" key="6">
    <source>
        <dbReference type="ARBA" id="ARBA00023180"/>
    </source>
</evidence>
<dbReference type="SMART" id="SM00201">
    <property type="entry name" value="SO"/>
    <property type="match status" value="2"/>
</dbReference>
<dbReference type="PANTHER" id="PTHR22917:SF1">
    <property type="entry name" value="PROTEOGLYCAN 4"/>
    <property type="match status" value="1"/>
</dbReference>
<dbReference type="CTD" id="553377"/>
<feature type="compositionally biased region" description="Low complexity" evidence="8">
    <location>
        <begin position="433"/>
        <end position="462"/>
    </location>
</feature>
<accession>A0A6I9Q7A0</accession>
<feature type="compositionally biased region" description="Polar residues" evidence="8">
    <location>
        <begin position="107"/>
        <end position="116"/>
    </location>
</feature>
<evidence type="ECO:0000256" key="7">
    <source>
        <dbReference type="PROSITE-ProRule" id="PRU01011"/>
    </source>
</evidence>
<feature type="signal peptide" evidence="9">
    <location>
        <begin position="1"/>
        <end position="21"/>
    </location>
</feature>
<dbReference type="PROSITE" id="PS00024">
    <property type="entry name" value="HEMOPEXIN"/>
    <property type="match status" value="1"/>
</dbReference>
<feature type="domain" description="SMB" evidence="10">
    <location>
        <begin position="21"/>
        <end position="64"/>
    </location>
</feature>
<evidence type="ECO:0000313" key="11">
    <source>
        <dbReference type="Proteomes" id="UP000504611"/>
    </source>
</evidence>
<dbReference type="InterPro" id="IPR051298">
    <property type="entry name" value="Heme_transport/Cell_adhesion"/>
</dbReference>
<sequence>MSSTVLCAVTLLACALTFGAAQTSCKGRCGAEYYRGNMCQCDYGCLEYGECCRDYESQCTTKNSCKGRCGEGFKRGRLCNCDSDCIKFKQCCPDRNLHCDADEPTLNDASDPSTFSEENHADDNSIPLVSPTSNPQDDLGDDMYNQIFPTDEFSNNGVEDPEAGPVPQSTSSYELSTADVLDQISTEPTQDPDPLPLSTEAFTTSTETQTTLPDTEKDADFNPSTLNPTESKDASDASTAGTTTAAAVSSQPPPTTAPQSDPSPTADTQELQAEGQAEVQTEDDNILGETTVAYPEDPEVTTLSTASYTPVASGSTGPPQSSTTVLEDSQGTTISSVALDLTPITEATPSNPGPDDAENTDSVPTDPTSSLADPDSSSVSPEEPGDLPELDTLTTQTPLFTEAVQDDTTNEDAARVTTADPLDVTPDPTVYQLDVTPDPTADPLDVTPDPTDDLPNVTPDPTADLPNATPDPNADLPNATPDLNADRPNATPDPNADLPNSTPDPTADQLNVTPDPNADLPNATPDPTADQLDVTPDPTKNTPLEATPKPQDKPAPNKPSQTIPTSPKPSYNSETKPLIPTQTLTIDNPKEYQADDSNDTNLCSGRPIGAVTTLRNGTMVVFRGHYFWLVDRYMVPSPAQSITQVWGVPSPIDTAFTRCNCQGKTYIFKGPRYWRFENGLLDPHYPKVVQVGFDGLRGQITAALSVPQYQSRRESVYFFKRGGTVQKYSYQLGASPTCGRKVNNAVYTVRSRVVRQAVSLLGPSIKIRTSWRGFPSTITAAVSVPSRTEPEGYKYHVFSRSTSYTVRMGGELPVVPAPTAKESPQNRDFFKCQKKV</sequence>
<dbReference type="PROSITE" id="PS50958">
    <property type="entry name" value="SMB_2"/>
    <property type="match status" value="2"/>
</dbReference>
<dbReference type="CDD" id="cd00094">
    <property type="entry name" value="HX"/>
    <property type="match status" value="1"/>
</dbReference>
<evidence type="ECO:0000313" key="12">
    <source>
        <dbReference type="RefSeq" id="XP_010795979.1"/>
    </source>
</evidence>
<evidence type="ECO:0000259" key="10">
    <source>
        <dbReference type="PROSITE" id="PS50958"/>
    </source>
</evidence>
<feature type="repeat" description="Hemopexin" evidence="7">
    <location>
        <begin position="649"/>
        <end position="696"/>
    </location>
</feature>
<dbReference type="InterPro" id="IPR036024">
    <property type="entry name" value="Somatomedin_B-like_dom_sf"/>
</dbReference>
<dbReference type="SUPFAM" id="SSF50923">
    <property type="entry name" value="Hemopexin-like domain"/>
    <property type="match status" value="1"/>
</dbReference>
<feature type="compositionally biased region" description="Polar residues" evidence="8">
    <location>
        <begin position="558"/>
        <end position="586"/>
    </location>
</feature>
<dbReference type="SMART" id="SM00120">
    <property type="entry name" value="HX"/>
    <property type="match status" value="2"/>
</dbReference>
<feature type="compositionally biased region" description="Low complexity" evidence="8">
    <location>
        <begin position="236"/>
        <end position="250"/>
    </location>
</feature>
<gene>
    <name evidence="12" type="primary">prg4b</name>
</gene>
<keyword evidence="2" id="KW-0964">Secreted</keyword>
<evidence type="ECO:0000256" key="5">
    <source>
        <dbReference type="ARBA" id="ARBA00023157"/>
    </source>
</evidence>
<evidence type="ECO:0000256" key="9">
    <source>
        <dbReference type="SAM" id="SignalP"/>
    </source>
</evidence>
<feature type="compositionally biased region" description="Polar residues" evidence="8">
    <location>
        <begin position="325"/>
        <end position="336"/>
    </location>
</feature>
<keyword evidence="4" id="KW-0677">Repeat</keyword>
<feature type="compositionally biased region" description="Low complexity" evidence="8">
    <location>
        <begin position="313"/>
        <end position="324"/>
    </location>
</feature>
<dbReference type="Gene3D" id="4.10.410.20">
    <property type="match status" value="2"/>
</dbReference>
<evidence type="ECO:0000256" key="3">
    <source>
        <dbReference type="ARBA" id="ARBA00022729"/>
    </source>
</evidence>
<feature type="domain" description="SMB" evidence="10">
    <location>
        <begin position="65"/>
        <end position="105"/>
    </location>
</feature>
<dbReference type="OrthoDB" id="413699at2759"/>
<reference evidence="12" key="1">
    <citation type="submission" date="2025-08" db="UniProtKB">
        <authorList>
            <consortium name="RefSeq"/>
        </authorList>
    </citation>
    <scope>IDENTIFICATION</scope>
    <source>
        <tissue evidence="12">Muscle</tissue>
    </source>
</reference>
<evidence type="ECO:0000256" key="2">
    <source>
        <dbReference type="ARBA" id="ARBA00022525"/>
    </source>
</evidence>
<feature type="compositionally biased region" description="Polar residues" evidence="8">
    <location>
        <begin position="498"/>
        <end position="514"/>
    </location>
</feature>
<name>A0A6I9Q7A0_9TELE</name>
<keyword evidence="5" id="KW-1015">Disulfide bond</keyword>
<organism evidence="11 12">
    <name type="scientific">Notothenia coriiceps</name>
    <name type="common">black rockcod</name>
    <dbReference type="NCBI Taxonomy" id="8208"/>
    <lineage>
        <taxon>Eukaryota</taxon>
        <taxon>Metazoa</taxon>
        <taxon>Chordata</taxon>
        <taxon>Craniata</taxon>
        <taxon>Vertebrata</taxon>
        <taxon>Euteleostomi</taxon>
        <taxon>Actinopterygii</taxon>
        <taxon>Neopterygii</taxon>
        <taxon>Teleostei</taxon>
        <taxon>Neoteleostei</taxon>
        <taxon>Acanthomorphata</taxon>
        <taxon>Eupercaria</taxon>
        <taxon>Perciformes</taxon>
        <taxon>Notothenioidei</taxon>
        <taxon>Nototheniidae</taxon>
        <taxon>Notothenia</taxon>
    </lineage>
</organism>
<dbReference type="PANTHER" id="PTHR22917">
    <property type="entry name" value="HEMOPEXIN DOMAIN-CONTAINING PROTEIN"/>
    <property type="match status" value="1"/>
</dbReference>
<feature type="compositionally biased region" description="Low complexity" evidence="8">
    <location>
        <begin position="199"/>
        <end position="213"/>
    </location>
</feature>
<feature type="compositionally biased region" description="Polar residues" evidence="8">
    <location>
        <begin position="301"/>
        <end position="312"/>
    </location>
</feature>
<dbReference type="GO" id="GO:0005615">
    <property type="term" value="C:extracellular space"/>
    <property type="evidence" value="ECO:0007669"/>
    <property type="project" value="TreeGrafter"/>
</dbReference>
<feature type="compositionally biased region" description="Low complexity" evidence="8">
    <location>
        <begin position="257"/>
        <end position="266"/>
    </location>
</feature>
<dbReference type="PROSITE" id="PS51642">
    <property type="entry name" value="HEMOPEXIN_2"/>
    <property type="match status" value="1"/>
</dbReference>
<proteinExistence type="predicted"/>
<keyword evidence="11" id="KW-1185">Reference proteome</keyword>
<comment type="subcellular location">
    <subcellularLocation>
        <location evidence="1">Secreted</location>
    </subcellularLocation>
</comment>
<dbReference type="InterPro" id="IPR000585">
    <property type="entry name" value="Hemopexin-like_dom"/>
</dbReference>
<dbReference type="InterPro" id="IPR001212">
    <property type="entry name" value="Somatomedin_B_dom"/>
</dbReference>
<dbReference type="AlphaFoldDB" id="A0A6I9Q7A0"/>
<dbReference type="InterPro" id="IPR036375">
    <property type="entry name" value="Hemopexin-like_dom_sf"/>
</dbReference>
<dbReference type="PROSITE" id="PS00524">
    <property type="entry name" value="SMB_1"/>
    <property type="match status" value="1"/>
</dbReference>
<dbReference type="Pfam" id="PF01033">
    <property type="entry name" value="Somatomedin_B"/>
    <property type="match status" value="2"/>
</dbReference>
<feature type="region of interest" description="Disordered" evidence="8">
    <location>
        <begin position="107"/>
        <end position="602"/>
    </location>
</feature>
<dbReference type="Proteomes" id="UP000504611">
    <property type="component" value="Unplaced"/>
</dbReference>
<feature type="compositionally biased region" description="Low complexity" evidence="8">
    <location>
        <begin position="364"/>
        <end position="382"/>
    </location>
</feature>
<keyword evidence="3 9" id="KW-0732">Signal</keyword>
<evidence type="ECO:0000256" key="1">
    <source>
        <dbReference type="ARBA" id="ARBA00004613"/>
    </source>
</evidence>
<dbReference type="InterPro" id="IPR018487">
    <property type="entry name" value="Hemopexin-like_repeat"/>
</dbReference>
<dbReference type="Gene3D" id="2.110.10.10">
    <property type="entry name" value="Hemopexin-like domain"/>
    <property type="match status" value="1"/>
</dbReference>